<dbReference type="InterPro" id="IPR045338">
    <property type="entry name" value="DUF6535"/>
</dbReference>
<feature type="transmembrane region" description="Helical" evidence="1">
    <location>
        <begin position="262"/>
        <end position="282"/>
    </location>
</feature>
<evidence type="ECO:0000256" key="1">
    <source>
        <dbReference type="SAM" id="Phobius"/>
    </source>
</evidence>
<keyword evidence="1" id="KW-1133">Transmembrane helix</keyword>
<name>A0A9P6HLE0_9AGAM</name>
<dbReference type="EMBL" id="WIUZ02000003">
    <property type="protein sequence ID" value="KAF9789528.1"/>
    <property type="molecule type" value="Genomic_DNA"/>
</dbReference>
<evidence type="ECO:0000259" key="2">
    <source>
        <dbReference type="Pfam" id="PF20153"/>
    </source>
</evidence>
<keyword evidence="4" id="KW-1185">Reference proteome</keyword>
<dbReference type="Pfam" id="PF20153">
    <property type="entry name" value="DUF6535"/>
    <property type="match status" value="1"/>
</dbReference>
<feature type="transmembrane region" description="Helical" evidence="1">
    <location>
        <begin position="141"/>
        <end position="159"/>
    </location>
</feature>
<gene>
    <name evidence="3" type="ORF">BJ322DRAFT_540075</name>
</gene>
<dbReference type="AlphaFoldDB" id="A0A9P6HLE0"/>
<dbReference type="OrthoDB" id="10424581at2759"/>
<organism evidence="3 4">
    <name type="scientific">Thelephora terrestris</name>
    <dbReference type="NCBI Taxonomy" id="56493"/>
    <lineage>
        <taxon>Eukaryota</taxon>
        <taxon>Fungi</taxon>
        <taxon>Dikarya</taxon>
        <taxon>Basidiomycota</taxon>
        <taxon>Agaricomycotina</taxon>
        <taxon>Agaricomycetes</taxon>
        <taxon>Thelephorales</taxon>
        <taxon>Thelephoraceae</taxon>
        <taxon>Thelephora</taxon>
    </lineage>
</organism>
<dbReference type="Proteomes" id="UP000736335">
    <property type="component" value="Unassembled WGS sequence"/>
</dbReference>
<keyword evidence="1" id="KW-0472">Membrane</keyword>
<comment type="caution">
    <text evidence="3">The sequence shown here is derived from an EMBL/GenBank/DDBJ whole genome shotgun (WGS) entry which is preliminary data.</text>
</comment>
<feature type="transmembrane region" description="Helical" evidence="1">
    <location>
        <begin position="226"/>
        <end position="250"/>
    </location>
</feature>
<accession>A0A9P6HLE0</accession>
<reference evidence="3" key="1">
    <citation type="journal article" date="2020" name="Nat. Commun.">
        <title>Large-scale genome sequencing of mycorrhizal fungi provides insights into the early evolution of symbiotic traits.</title>
        <authorList>
            <person name="Miyauchi S."/>
            <person name="Kiss E."/>
            <person name="Kuo A."/>
            <person name="Drula E."/>
            <person name="Kohler A."/>
            <person name="Sanchez-Garcia M."/>
            <person name="Morin E."/>
            <person name="Andreopoulos B."/>
            <person name="Barry K.W."/>
            <person name="Bonito G."/>
            <person name="Buee M."/>
            <person name="Carver A."/>
            <person name="Chen C."/>
            <person name="Cichocki N."/>
            <person name="Clum A."/>
            <person name="Culley D."/>
            <person name="Crous P.W."/>
            <person name="Fauchery L."/>
            <person name="Girlanda M."/>
            <person name="Hayes R.D."/>
            <person name="Keri Z."/>
            <person name="LaButti K."/>
            <person name="Lipzen A."/>
            <person name="Lombard V."/>
            <person name="Magnuson J."/>
            <person name="Maillard F."/>
            <person name="Murat C."/>
            <person name="Nolan M."/>
            <person name="Ohm R.A."/>
            <person name="Pangilinan J."/>
            <person name="Pereira M.F."/>
            <person name="Perotto S."/>
            <person name="Peter M."/>
            <person name="Pfister S."/>
            <person name="Riley R."/>
            <person name="Sitrit Y."/>
            <person name="Stielow J.B."/>
            <person name="Szollosi G."/>
            <person name="Zifcakova L."/>
            <person name="Stursova M."/>
            <person name="Spatafora J.W."/>
            <person name="Tedersoo L."/>
            <person name="Vaario L.M."/>
            <person name="Yamada A."/>
            <person name="Yan M."/>
            <person name="Wang P."/>
            <person name="Xu J."/>
            <person name="Bruns T."/>
            <person name="Baldrian P."/>
            <person name="Vilgalys R."/>
            <person name="Dunand C."/>
            <person name="Henrissat B."/>
            <person name="Grigoriev I.V."/>
            <person name="Hibbett D."/>
            <person name="Nagy L.G."/>
            <person name="Martin F.M."/>
        </authorList>
    </citation>
    <scope>NUCLEOTIDE SEQUENCE</scope>
    <source>
        <strain evidence="3">UH-Tt-Lm1</strain>
    </source>
</reference>
<protein>
    <recommendedName>
        <fullName evidence="2">DUF6535 domain-containing protein</fullName>
    </recommendedName>
</protein>
<feature type="transmembrane region" description="Helical" evidence="1">
    <location>
        <begin position="69"/>
        <end position="88"/>
    </location>
</feature>
<sequence length="749" mass="83531">MNPLFSDEPGPQPQEPTVVQIDSKCLHSALKEFFEPLRTNDSRTDFFAVYRREAGEFDRDYANKYDEDLNTSLIFAGLFSAVSSAFIIDVQSNLQPDPNAMTAAYMQILIHTTNNSLFPDVDPSSVVWAGPPPEIVTVQSLLYASLATSLFAAFLAMLGKQWVNRYLRNHGGSAAEKSRDRQQKLDGFENWHFYLVIESLPVILQFALLLFGCALALYLWTISRTVAGVILAFTLFGVTSYIFFTLAATLHYHCPYQTPPSILARSAVGYLTHVGAALHPLLRPLIASLPSTKGLWRSFHRFFFGLRGALESFHRGSTVGETTEQIPLAVIVPSPTQIFEAIPIDWEVCVADARCISWVLDFSTDLEVISSTVQFAADTIWYPEIAGALSPHVLADLFFDCLLDGRVISSKLEYATSIGMALCSVLSIQLCVEPWNEGLRDLCKRICGEVASRPLFERTKFSLVVSTLRSVASTPYPTDRHTLLLVLYEMPEHLSITEKLWLSRVIIQILWRWRCVRDPDSIFSFEGVGFAKKRFMEGGDETPAILKTNFFLILSLYLGLQVNISDLFPPNNDYSLQTAIENFSRSLQTCIREGKATQDDLISVLATVSSLDSLQATQCGELGSLWINEILKSGYQERERYEMCGWVVRLLGNKFYPANPECEVIIKPTWIPPLLDFLSLNEKLCPATAPAGSLPPPGLIAVRILSDSSPPFADLCAVIYPQLTSALSLTHPQQLRDLALTVFQNFIPG</sequence>
<evidence type="ECO:0000313" key="3">
    <source>
        <dbReference type="EMBL" id="KAF9789528.1"/>
    </source>
</evidence>
<evidence type="ECO:0000313" key="4">
    <source>
        <dbReference type="Proteomes" id="UP000736335"/>
    </source>
</evidence>
<feature type="domain" description="DUF6535" evidence="2">
    <location>
        <begin position="49"/>
        <end position="221"/>
    </location>
</feature>
<keyword evidence="1" id="KW-0812">Transmembrane</keyword>
<proteinExistence type="predicted"/>
<feature type="transmembrane region" description="Helical" evidence="1">
    <location>
        <begin position="191"/>
        <end position="220"/>
    </location>
</feature>
<reference evidence="3" key="2">
    <citation type="submission" date="2020-11" db="EMBL/GenBank/DDBJ databases">
        <authorList>
            <consortium name="DOE Joint Genome Institute"/>
            <person name="Kuo A."/>
            <person name="Miyauchi S."/>
            <person name="Kiss E."/>
            <person name="Drula E."/>
            <person name="Kohler A."/>
            <person name="Sanchez-Garcia M."/>
            <person name="Andreopoulos B."/>
            <person name="Barry K.W."/>
            <person name="Bonito G."/>
            <person name="Buee M."/>
            <person name="Carver A."/>
            <person name="Chen C."/>
            <person name="Cichocki N."/>
            <person name="Clum A."/>
            <person name="Culley D."/>
            <person name="Crous P.W."/>
            <person name="Fauchery L."/>
            <person name="Girlanda M."/>
            <person name="Hayes R."/>
            <person name="Keri Z."/>
            <person name="Labutti K."/>
            <person name="Lipzen A."/>
            <person name="Lombard V."/>
            <person name="Magnuson J."/>
            <person name="Maillard F."/>
            <person name="Morin E."/>
            <person name="Murat C."/>
            <person name="Nolan M."/>
            <person name="Ohm R."/>
            <person name="Pangilinan J."/>
            <person name="Pereira M."/>
            <person name="Perotto S."/>
            <person name="Peter M."/>
            <person name="Riley R."/>
            <person name="Sitrit Y."/>
            <person name="Stielow B."/>
            <person name="Szollosi G."/>
            <person name="Zifcakova L."/>
            <person name="Stursova M."/>
            <person name="Spatafora J.W."/>
            <person name="Tedersoo L."/>
            <person name="Vaario L.-M."/>
            <person name="Yamada A."/>
            <person name="Yan M."/>
            <person name="Wang P."/>
            <person name="Xu J."/>
            <person name="Bruns T."/>
            <person name="Baldrian P."/>
            <person name="Vilgalys R."/>
            <person name="Henrissat B."/>
            <person name="Grigoriev I.V."/>
            <person name="Hibbett D."/>
            <person name="Nagy L.G."/>
            <person name="Martin F.M."/>
        </authorList>
    </citation>
    <scope>NUCLEOTIDE SEQUENCE</scope>
    <source>
        <strain evidence="3">UH-Tt-Lm1</strain>
    </source>
</reference>